<name>A0A158PEP7_ANGCS</name>
<reference evidence="4" key="1">
    <citation type="submission" date="2016-04" db="UniProtKB">
        <authorList>
            <consortium name="WormBaseParasite"/>
        </authorList>
    </citation>
    <scope>IDENTIFICATION</scope>
</reference>
<protein>
    <submittedName>
        <fullName evidence="4">NR LBD domain-containing protein</fullName>
    </submittedName>
</protein>
<evidence type="ECO:0000256" key="1">
    <source>
        <dbReference type="SAM" id="Phobius"/>
    </source>
</evidence>
<proteinExistence type="predicted"/>
<keyword evidence="3" id="KW-1185">Reference proteome</keyword>
<keyword evidence="1" id="KW-1133">Transmembrane helix</keyword>
<sequence length="231" mass="26333">MTGQSKNKEQLLSAYDKELRLTSSGPQNFTLNLPAPSWKHPTSPTSLINSYSARRRSVLATDMPSSPSKKLVPPKEECIDLAAAINRFIFMFLLFFSPSIFSISFISRPGICMTIKIFFLFFLFFHNYELISSGNDLKLLFCKFISFSISINSIQKSSSLSSPSAIMDSNHDRQELLEETRRIVNAVKDFAAYDRSLVDFLSFSSLSHLRFQRLLPEYRNIFSYTKKSSGK</sequence>
<evidence type="ECO:0000313" key="2">
    <source>
        <dbReference type="EMBL" id="VDM53843.1"/>
    </source>
</evidence>
<reference evidence="2 3" key="2">
    <citation type="submission" date="2018-11" db="EMBL/GenBank/DDBJ databases">
        <authorList>
            <consortium name="Pathogen Informatics"/>
        </authorList>
    </citation>
    <scope>NUCLEOTIDE SEQUENCE [LARGE SCALE GENOMIC DNA]</scope>
    <source>
        <strain evidence="2 3">Costa Rica</strain>
    </source>
</reference>
<accession>A0A158PEP7</accession>
<evidence type="ECO:0000313" key="3">
    <source>
        <dbReference type="Proteomes" id="UP000267027"/>
    </source>
</evidence>
<dbReference type="STRING" id="334426.A0A158PEP7"/>
<evidence type="ECO:0000313" key="4">
    <source>
        <dbReference type="WBParaSite" id="ACOC_0000225701-mRNA-1"/>
    </source>
</evidence>
<dbReference type="AlphaFoldDB" id="A0A158PEP7"/>
<organism evidence="4">
    <name type="scientific">Angiostrongylus costaricensis</name>
    <name type="common">Nematode worm</name>
    <dbReference type="NCBI Taxonomy" id="334426"/>
    <lineage>
        <taxon>Eukaryota</taxon>
        <taxon>Metazoa</taxon>
        <taxon>Ecdysozoa</taxon>
        <taxon>Nematoda</taxon>
        <taxon>Chromadorea</taxon>
        <taxon>Rhabditida</taxon>
        <taxon>Rhabditina</taxon>
        <taxon>Rhabditomorpha</taxon>
        <taxon>Strongyloidea</taxon>
        <taxon>Metastrongylidae</taxon>
        <taxon>Angiostrongylus</taxon>
    </lineage>
</organism>
<keyword evidence="1" id="KW-0472">Membrane</keyword>
<dbReference type="WBParaSite" id="ACOC_0000225701-mRNA-1">
    <property type="protein sequence ID" value="ACOC_0000225701-mRNA-1"/>
    <property type="gene ID" value="ACOC_0000225701"/>
</dbReference>
<dbReference type="EMBL" id="UYYA01000428">
    <property type="protein sequence ID" value="VDM53843.1"/>
    <property type="molecule type" value="Genomic_DNA"/>
</dbReference>
<keyword evidence="1" id="KW-0812">Transmembrane</keyword>
<feature type="transmembrane region" description="Helical" evidence="1">
    <location>
        <begin position="78"/>
        <end position="100"/>
    </location>
</feature>
<dbReference type="OrthoDB" id="5847988at2759"/>
<gene>
    <name evidence="2" type="ORF">ACOC_LOCUS2258</name>
</gene>
<dbReference type="Proteomes" id="UP000267027">
    <property type="component" value="Unassembled WGS sequence"/>
</dbReference>